<dbReference type="Pfam" id="PF08281">
    <property type="entry name" value="Sigma70_r4_2"/>
    <property type="match status" value="1"/>
</dbReference>
<dbReference type="InterPro" id="IPR039425">
    <property type="entry name" value="RNA_pol_sigma-70-like"/>
</dbReference>
<dbReference type="InterPro" id="IPR013325">
    <property type="entry name" value="RNA_pol_sigma_r2"/>
</dbReference>
<keyword evidence="4" id="KW-0238">DNA-binding</keyword>
<dbReference type="InterPro" id="IPR013324">
    <property type="entry name" value="RNA_pol_sigma_r3/r4-like"/>
</dbReference>
<dbReference type="SUPFAM" id="SSF88946">
    <property type="entry name" value="Sigma2 domain of RNA polymerase sigma factors"/>
    <property type="match status" value="1"/>
</dbReference>
<dbReference type="Pfam" id="PF04542">
    <property type="entry name" value="Sigma70_r2"/>
    <property type="match status" value="1"/>
</dbReference>
<dbReference type="EMBL" id="CP045226">
    <property type="protein sequence ID" value="QFS49226.1"/>
    <property type="molecule type" value="Genomic_DNA"/>
</dbReference>
<feature type="domain" description="RNA polymerase sigma-70 region 2" evidence="6">
    <location>
        <begin position="50"/>
        <end position="111"/>
    </location>
</feature>
<keyword evidence="5" id="KW-0804">Transcription</keyword>
<name>A0A5P8WAM6_9NOSO</name>
<proteinExistence type="inferred from homology"/>
<protein>
    <submittedName>
        <fullName evidence="8">RpoE, RNA polymerase sigma-70 factor, ECF subfamily</fullName>
    </submittedName>
</protein>
<evidence type="ECO:0000256" key="5">
    <source>
        <dbReference type="ARBA" id="ARBA00023163"/>
    </source>
</evidence>
<dbReference type="GO" id="GO:0016987">
    <property type="term" value="F:sigma factor activity"/>
    <property type="evidence" value="ECO:0007669"/>
    <property type="project" value="UniProtKB-KW"/>
</dbReference>
<evidence type="ECO:0000256" key="2">
    <source>
        <dbReference type="ARBA" id="ARBA00023015"/>
    </source>
</evidence>
<evidence type="ECO:0000259" key="6">
    <source>
        <dbReference type="Pfam" id="PF04542"/>
    </source>
</evidence>
<organism evidence="8 9">
    <name type="scientific">Nostoc sphaeroides CCNUC1</name>
    <dbReference type="NCBI Taxonomy" id="2653204"/>
    <lineage>
        <taxon>Bacteria</taxon>
        <taxon>Bacillati</taxon>
        <taxon>Cyanobacteriota</taxon>
        <taxon>Cyanophyceae</taxon>
        <taxon>Nostocales</taxon>
        <taxon>Nostocaceae</taxon>
        <taxon>Nostoc</taxon>
    </lineage>
</organism>
<accession>A0A5P8WAM6</accession>
<feature type="domain" description="RNA polymerase sigma factor 70 region 4 type 2" evidence="7">
    <location>
        <begin position="148"/>
        <end position="196"/>
    </location>
</feature>
<dbReference type="InterPro" id="IPR013249">
    <property type="entry name" value="RNA_pol_sigma70_r4_t2"/>
</dbReference>
<reference evidence="8 9" key="1">
    <citation type="submission" date="2019-10" db="EMBL/GenBank/DDBJ databases">
        <title>Genomic and transcriptomic insights into the perfect genentic adaptation of a filamentous nitrogen-fixing cyanobacterium to rice fields.</title>
        <authorList>
            <person name="Chen Z."/>
        </authorList>
    </citation>
    <scope>NUCLEOTIDE SEQUENCE [LARGE SCALE GENOMIC DNA]</scope>
    <source>
        <strain evidence="8">CCNUC1</strain>
    </source>
</reference>
<dbReference type="KEGG" id="nsh:GXM_06720"/>
<gene>
    <name evidence="8" type="ORF">GXM_06720</name>
</gene>
<sequence length="280" mass="32771">MQAHLGQKAFISLAGLETENHLWSKQMRSLGLSGSDRDFWQLWAQYQDYFYSRSLRWMSGNPTDAEDALSQAMLKAWNEWPKYAGKITNPKAWLSQITHNLCIDIHRKRQRERMENIEDIQCVAHEAATCSLESAESEIFRHELRAYLNHRIESLPPRLRDPFILHYCQEKPYRDIAKELSLSEDNIRKRVKQARTILQKHLNKYLAGEDDTFLNSLSPSLKSVIPMVEESQPHETMTSDWETAITTHSIIEEINYKVSVIWLETLPHIWYSSPSLLGWT</sequence>
<dbReference type="InterPro" id="IPR007627">
    <property type="entry name" value="RNA_pol_sigma70_r2"/>
</dbReference>
<dbReference type="InterPro" id="IPR036388">
    <property type="entry name" value="WH-like_DNA-bd_sf"/>
</dbReference>
<evidence type="ECO:0000259" key="7">
    <source>
        <dbReference type="Pfam" id="PF08281"/>
    </source>
</evidence>
<dbReference type="Gene3D" id="1.10.1740.10">
    <property type="match status" value="1"/>
</dbReference>
<dbReference type="InterPro" id="IPR014284">
    <property type="entry name" value="RNA_pol_sigma-70_dom"/>
</dbReference>
<evidence type="ECO:0000256" key="3">
    <source>
        <dbReference type="ARBA" id="ARBA00023082"/>
    </source>
</evidence>
<evidence type="ECO:0000313" key="8">
    <source>
        <dbReference type="EMBL" id="QFS49226.1"/>
    </source>
</evidence>
<evidence type="ECO:0000256" key="4">
    <source>
        <dbReference type="ARBA" id="ARBA00023125"/>
    </source>
</evidence>
<dbReference type="NCBIfam" id="TIGR02937">
    <property type="entry name" value="sigma70-ECF"/>
    <property type="match status" value="1"/>
</dbReference>
<dbReference type="RefSeq" id="WP_152590532.1">
    <property type="nucleotide sequence ID" value="NZ_CP045226.1"/>
</dbReference>
<evidence type="ECO:0000256" key="1">
    <source>
        <dbReference type="ARBA" id="ARBA00010641"/>
    </source>
</evidence>
<dbReference type="Proteomes" id="UP000326678">
    <property type="component" value="Chromosome Gxm1"/>
</dbReference>
<dbReference type="CDD" id="cd06171">
    <property type="entry name" value="Sigma70_r4"/>
    <property type="match status" value="1"/>
</dbReference>
<evidence type="ECO:0000313" key="9">
    <source>
        <dbReference type="Proteomes" id="UP000326678"/>
    </source>
</evidence>
<dbReference type="SUPFAM" id="SSF88659">
    <property type="entry name" value="Sigma3 and sigma4 domains of RNA polymerase sigma factors"/>
    <property type="match status" value="1"/>
</dbReference>
<dbReference type="Gene3D" id="1.10.10.10">
    <property type="entry name" value="Winged helix-like DNA-binding domain superfamily/Winged helix DNA-binding domain"/>
    <property type="match status" value="1"/>
</dbReference>
<dbReference type="PANTHER" id="PTHR43133">
    <property type="entry name" value="RNA POLYMERASE ECF-TYPE SIGMA FACTO"/>
    <property type="match status" value="1"/>
</dbReference>
<dbReference type="AlphaFoldDB" id="A0A5P8WAM6"/>
<keyword evidence="9" id="KW-1185">Reference proteome</keyword>
<keyword evidence="3" id="KW-0731">Sigma factor</keyword>
<dbReference type="GO" id="GO:0006352">
    <property type="term" value="P:DNA-templated transcription initiation"/>
    <property type="evidence" value="ECO:0007669"/>
    <property type="project" value="InterPro"/>
</dbReference>
<comment type="similarity">
    <text evidence="1">Belongs to the sigma-70 factor family. ECF subfamily.</text>
</comment>
<dbReference type="GO" id="GO:0003677">
    <property type="term" value="F:DNA binding"/>
    <property type="evidence" value="ECO:0007669"/>
    <property type="project" value="UniProtKB-KW"/>
</dbReference>
<keyword evidence="2" id="KW-0805">Transcription regulation</keyword>
<dbReference type="PANTHER" id="PTHR43133:SF8">
    <property type="entry name" value="RNA POLYMERASE SIGMA FACTOR HI_1459-RELATED"/>
    <property type="match status" value="1"/>
</dbReference>